<dbReference type="AlphaFoldDB" id="A0A653DV78"/>
<feature type="region of interest" description="Disordered" evidence="1">
    <location>
        <begin position="130"/>
        <end position="154"/>
    </location>
</feature>
<name>A0A653DV78_CALMS</name>
<dbReference type="OrthoDB" id="6772454at2759"/>
<feature type="compositionally biased region" description="Low complexity" evidence="1">
    <location>
        <begin position="144"/>
        <end position="154"/>
    </location>
</feature>
<evidence type="ECO:0000313" key="2">
    <source>
        <dbReference type="EMBL" id="VEN63395.1"/>
    </source>
</evidence>
<accession>A0A653DV78</accession>
<gene>
    <name evidence="2" type="ORF">CALMAC_LOCUS20218</name>
</gene>
<organism evidence="2 3">
    <name type="scientific">Callosobruchus maculatus</name>
    <name type="common">Southern cowpea weevil</name>
    <name type="synonym">Pulse bruchid</name>
    <dbReference type="NCBI Taxonomy" id="64391"/>
    <lineage>
        <taxon>Eukaryota</taxon>
        <taxon>Metazoa</taxon>
        <taxon>Ecdysozoa</taxon>
        <taxon>Arthropoda</taxon>
        <taxon>Hexapoda</taxon>
        <taxon>Insecta</taxon>
        <taxon>Pterygota</taxon>
        <taxon>Neoptera</taxon>
        <taxon>Endopterygota</taxon>
        <taxon>Coleoptera</taxon>
        <taxon>Polyphaga</taxon>
        <taxon>Cucujiformia</taxon>
        <taxon>Chrysomeloidea</taxon>
        <taxon>Chrysomelidae</taxon>
        <taxon>Bruchinae</taxon>
        <taxon>Bruchini</taxon>
        <taxon>Callosobruchus</taxon>
    </lineage>
</organism>
<proteinExistence type="predicted"/>
<keyword evidence="3" id="KW-1185">Reference proteome</keyword>
<protein>
    <submittedName>
        <fullName evidence="2">Uncharacterized protein</fullName>
    </submittedName>
</protein>
<dbReference type="Proteomes" id="UP000410492">
    <property type="component" value="Unassembled WGS sequence"/>
</dbReference>
<evidence type="ECO:0000313" key="3">
    <source>
        <dbReference type="Proteomes" id="UP000410492"/>
    </source>
</evidence>
<evidence type="ECO:0000256" key="1">
    <source>
        <dbReference type="SAM" id="MobiDB-lite"/>
    </source>
</evidence>
<reference evidence="2 3" key="1">
    <citation type="submission" date="2019-01" db="EMBL/GenBank/DDBJ databases">
        <authorList>
            <person name="Sayadi A."/>
        </authorList>
    </citation>
    <scope>NUCLEOTIDE SEQUENCE [LARGE SCALE GENOMIC DNA]</scope>
</reference>
<feature type="non-terminal residue" evidence="2">
    <location>
        <position position="1"/>
    </location>
</feature>
<sequence>DPAAQRSPTWLSRSLSLAATADAYTLPHCAGASYVNGGDMQANGATPTHPVFASTLNLSSANVVGLPGNHSRYASVPVQTRPVPFPNHSRNVSEPASQFLKFGNSVVPPHRHSSHQVDQSNLHQINNQLRSSSVPNSVPRHESSGTTSTTTVPSVLVSGSNRFNQKAQNGYNNNVSNVNVNFYKAVPVNVASSVPTIHCLNTVQGNDVSNVQVLPLGTNFSSPQSTISASSSGNPSHISGTTQVILHNTPENINNRNTLLEPQVVPSSSTITNFLLPPPITTSNSNVVIQNARTMVSLVGTTSPARTYTNAGINTVQVSTSTAPPPRPGRTFTSTEAQTDDISVLPPVTVDTREQRRRERRERRHQRRIANGVVGTHRESGTQVNGLNNDRLPDLLNSHLPPPYTPAPPPQPQNVLGAVPPQMVPPQMVPQHPPGAAVLQTVVPNNIVPPSGFVYPPPPPVVPGQVPMVQGPAPVAVPVPSPTGFRFPFPSNGFRSRTTLFCWGANIEDHFFLGRGATMKT</sequence>
<dbReference type="EMBL" id="CAACVG010014577">
    <property type="protein sequence ID" value="VEN63395.1"/>
    <property type="molecule type" value="Genomic_DNA"/>
</dbReference>